<dbReference type="GO" id="GO:0009055">
    <property type="term" value="F:electron transfer activity"/>
    <property type="evidence" value="ECO:0007669"/>
    <property type="project" value="InterPro"/>
</dbReference>
<keyword evidence="3 7" id="KW-0479">Metal-binding</keyword>
<evidence type="ECO:0000313" key="12">
    <source>
        <dbReference type="EMBL" id="SDE42135.1"/>
    </source>
</evidence>
<dbReference type="EMBL" id="RWGW01000013">
    <property type="protein sequence ID" value="RSK30824.1"/>
    <property type="molecule type" value="Genomic_DNA"/>
</dbReference>
<dbReference type="InterPro" id="IPR036909">
    <property type="entry name" value="Cyt_c-like_dom_sf"/>
</dbReference>
<dbReference type="InterPro" id="IPR051811">
    <property type="entry name" value="Cytochrome_c550/c551-like"/>
</dbReference>
<dbReference type="Pfam" id="PF13442">
    <property type="entry name" value="Cytochrome_CBB3"/>
    <property type="match status" value="1"/>
</dbReference>
<name>A0A1G7CUE0_9BACL</name>
<protein>
    <submittedName>
        <fullName evidence="11 12">Cytochrome c</fullName>
    </submittedName>
</protein>
<reference evidence="12 13" key="1">
    <citation type="submission" date="2016-10" db="EMBL/GenBank/DDBJ databases">
        <authorList>
            <person name="de Groot N.N."/>
        </authorList>
    </citation>
    <scope>NUCLEOTIDE SEQUENCE [LARGE SCALE GENOMIC DNA]</scope>
    <source>
        <strain evidence="12 13">CGMCC 1.6762</strain>
    </source>
</reference>
<evidence type="ECO:0000259" key="10">
    <source>
        <dbReference type="PROSITE" id="PS51007"/>
    </source>
</evidence>
<keyword evidence="9" id="KW-1133">Transmembrane helix</keyword>
<gene>
    <name evidence="11" type="ORF">EJA12_08855</name>
    <name evidence="12" type="ORF">SAMN04488126_10899</name>
</gene>
<keyword evidence="9" id="KW-0812">Transmembrane</keyword>
<dbReference type="PIRSF" id="PIRSF000025">
    <property type="entry name" value="Cytc_Bsub_c550"/>
    <property type="match status" value="1"/>
</dbReference>
<dbReference type="GO" id="GO:0016020">
    <property type="term" value="C:membrane"/>
    <property type="evidence" value="ECO:0007669"/>
    <property type="project" value="InterPro"/>
</dbReference>
<dbReference type="Proteomes" id="UP000272481">
    <property type="component" value="Unassembled WGS sequence"/>
</dbReference>
<keyword evidence="1" id="KW-0813">Transport</keyword>
<comment type="PTM">
    <text evidence="6">Binds 1 heme c group covalently per subunit.</text>
</comment>
<organism evidence="12 13">
    <name type="scientific">Bhargavaea beijingensis</name>
    <dbReference type="NCBI Taxonomy" id="426756"/>
    <lineage>
        <taxon>Bacteria</taxon>
        <taxon>Bacillati</taxon>
        <taxon>Bacillota</taxon>
        <taxon>Bacilli</taxon>
        <taxon>Bacillales</taxon>
        <taxon>Caryophanaceae</taxon>
        <taxon>Bhargavaea</taxon>
    </lineage>
</organism>
<dbReference type="AlphaFoldDB" id="A0A1G7CUE0"/>
<evidence type="ECO:0000256" key="3">
    <source>
        <dbReference type="ARBA" id="ARBA00022723"/>
    </source>
</evidence>
<evidence type="ECO:0000256" key="7">
    <source>
        <dbReference type="PIRSR" id="PIRSR000025-2"/>
    </source>
</evidence>
<evidence type="ECO:0000313" key="13">
    <source>
        <dbReference type="Proteomes" id="UP000198823"/>
    </source>
</evidence>
<dbReference type="Gene3D" id="1.10.760.10">
    <property type="entry name" value="Cytochrome c-like domain"/>
    <property type="match status" value="1"/>
</dbReference>
<keyword evidence="14" id="KW-1185">Reference proteome</keyword>
<feature type="domain" description="Cytochrome c" evidence="10">
    <location>
        <begin position="46"/>
        <end position="134"/>
    </location>
</feature>
<dbReference type="PANTHER" id="PTHR37823">
    <property type="entry name" value="CYTOCHROME C-553-LIKE"/>
    <property type="match status" value="1"/>
</dbReference>
<evidence type="ECO:0000256" key="1">
    <source>
        <dbReference type="ARBA" id="ARBA00022448"/>
    </source>
</evidence>
<dbReference type="Proteomes" id="UP000198823">
    <property type="component" value="Unassembled WGS sequence"/>
</dbReference>
<feature type="binding site" description="covalent" evidence="6">
    <location>
        <position position="76"/>
    </location>
    <ligand>
        <name>heme c</name>
        <dbReference type="ChEBI" id="CHEBI:61717"/>
    </ligand>
</feature>
<evidence type="ECO:0000256" key="4">
    <source>
        <dbReference type="ARBA" id="ARBA00022982"/>
    </source>
</evidence>
<dbReference type="PROSITE" id="PS51007">
    <property type="entry name" value="CYTC"/>
    <property type="match status" value="1"/>
</dbReference>
<keyword evidence="9" id="KW-0472">Membrane</keyword>
<evidence type="ECO:0000313" key="11">
    <source>
        <dbReference type="EMBL" id="RSK30824.1"/>
    </source>
</evidence>
<evidence type="ECO:0000313" key="14">
    <source>
        <dbReference type="Proteomes" id="UP000272481"/>
    </source>
</evidence>
<evidence type="ECO:0000256" key="8">
    <source>
        <dbReference type="SAM" id="MobiDB-lite"/>
    </source>
</evidence>
<evidence type="ECO:0000256" key="6">
    <source>
        <dbReference type="PIRSR" id="PIRSR000025-1"/>
    </source>
</evidence>
<reference evidence="11 14" key="2">
    <citation type="submission" date="2018-12" db="EMBL/GenBank/DDBJ databases">
        <title>Comparitive functional genomics of dry heat resistant strains isolated from the viking spacecraft.</title>
        <authorList>
            <person name="Seuylemezian A."/>
            <person name="Vaishampayan P."/>
        </authorList>
    </citation>
    <scope>NUCLEOTIDE SEQUENCE [LARGE SCALE GENOMIC DNA]</scope>
    <source>
        <strain evidence="11 14">M6-11</strain>
    </source>
</reference>
<dbReference type="OrthoDB" id="7933886at2"/>
<feature type="transmembrane region" description="Helical" evidence="9">
    <location>
        <begin position="6"/>
        <end position="28"/>
    </location>
</feature>
<dbReference type="RefSeq" id="WP_092096807.1">
    <property type="nucleotide sequence ID" value="NZ_FNAR01000008.1"/>
</dbReference>
<evidence type="ECO:0000256" key="9">
    <source>
        <dbReference type="SAM" id="Phobius"/>
    </source>
</evidence>
<feature type="binding site" description="covalent" evidence="6">
    <location>
        <position position="79"/>
    </location>
    <ligand>
        <name>heme c</name>
        <dbReference type="ChEBI" id="CHEBI:61717"/>
    </ligand>
</feature>
<dbReference type="SUPFAM" id="SSF46626">
    <property type="entry name" value="Cytochrome c"/>
    <property type="match status" value="1"/>
</dbReference>
<feature type="binding site" description="axial binding residue" evidence="7">
    <location>
        <position position="113"/>
    </location>
    <ligand>
        <name>heme c</name>
        <dbReference type="ChEBI" id="CHEBI:61717"/>
    </ligand>
    <ligandPart>
        <name>Fe</name>
        <dbReference type="ChEBI" id="CHEBI:18248"/>
    </ligandPart>
</feature>
<keyword evidence="2 6" id="KW-0349">Heme</keyword>
<sequence length="134" mass="13834">MNRNPVVPYILIMALGIGLIFFMSLYGLDNQKEIAADQEQSEDSGGDTATGEAGGEGGDEASSGDFDPEALAQGKCVSCHGQNYEGGVGPSLVGVDLSADEVKDVLKNGKGAMPGGLVPDENLDAMAEWVLSLQ</sequence>
<dbReference type="EMBL" id="FNAR01000008">
    <property type="protein sequence ID" value="SDE42135.1"/>
    <property type="molecule type" value="Genomic_DNA"/>
</dbReference>
<accession>A0A1G7CUE0</accession>
<evidence type="ECO:0000256" key="5">
    <source>
        <dbReference type="ARBA" id="ARBA00023004"/>
    </source>
</evidence>
<dbReference type="InterPro" id="IPR009056">
    <property type="entry name" value="Cyt_c-like_dom"/>
</dbReference>
<dbReference type="GO" id="GO:0020037">
    <property type="term" value="F:heme binding"/>
    <property type="evidence" value="ECO:0007669"/>
    <property type="project" value="InterPro"/>
</dbReference>
<dbReference type="STRING" id="426756.SAMN04488126_10899"/>
<feature type="region of interest" description="Disordered" evidence="8">
    <location>
        <begin position="35"/>
        <end position="69"/>
    </location>
</feature>
<dbReference type="GO" id="GO:0005506">
    <property type="term" value="F:iron ion binding"/>
    <property type="evidence" value="ECO:0007669"/>
    <property type="project" value="InterPro"/>
</dbReference>
<keyword evidence="5 7" id="KW-0408">Iron</keyword>
<dbReference type="PANTHER" id="PTHR37823:SF4">
    <property type="entry name" value="MENAQUINOL-CYTOCHROME C REDUCTASE CYTOCHROME B_C SUBUNIT"/>
    <property type="match status" value="1"/>
</dbReference>
<dbReference type="InterPro" id="IPR012218">
    <property type="entry name" value="Cyt_c_BACSU-c550-type"/>
</dbReference>
<proteinExistence type="predicted"/>
<keyword evidence="4" id="KW-0249">Electron transport</keyword>
<evidence type="ECO:0000256" key="2">
    <source>
        <dbReference type="ARBA" id="ARBA00022617"/>
    </source>
</evidence>
<feature type="binding site" description="axial binding residue" evidence="7">
    <location>
        <position position="80"/>
    </location>
    <ligand>
        <name>heme c</name>
        <dbReference type="ChEBI" id="CHEBI:61717"/>
    </ligand>
    <ligandPart>
        <name>Fe</name>
        <dbReference type="ChEBI" id="CHEBI:18248"/>
    </ligandPart>
</feature>